<dbReference type="Proteomes" id="UP000014064">
    <property type="component" value="Unassembled WGS sequence"/>
</dbReference>
<dbReference type="GeneID" id="20374995"/>
<sequence length="173" mass="19797">MNLRSRTRSIFKFPEDYDDDLLAQHPNQLLDQDQQTEIVTGIATNNAASNKIYRSFTLLFIATHFLSLLLRLDMRGNVLNLIALLFPLPSLLNTLTQRDLMLIAHPALRNIPEPRSHLLGLTLSLFCLLLYRNTVSTRTVLALAFSTITETWMRTCEKEAQDLHKLKYAQKSA</sequence>
<feature type="transmembrane region" description="Helical" evidence="1">
    <location>
        <begin position="52"/>
        <end position="70"/>
    </location>
</feature>
<dbReference type="AlphaFoldDB" id="R9APJ3"/>
<keyword evidence="3" id="KW-1185">Reference proteome</keyword>
<organism evidence="2 3">
    <name type="scientific">Wallemia ichthyophaga (strain EXF-994 / CBS 113033)</name>
    <dbReference type="NCBI Taxonomy" id="1299270"/>
    <lineage>
        <taxon>Eukaryota</taxon>
        <taxon>Fungi</taxon>
        <taxon>Dikarya</taxon>
        <taxon>Basidiomycota</taxon>
        <taxon>Wallemiomycotina</taxon>
        <taxon>Wallemiomycetes</taxon>
        <taxon>Wallemiales</taxon>
        <taxon>Wallemiaceae</taxon>
        <taxon>Wallemia</taxon>
    </lineage>
</organism>
<evidence type="ECO:0000313" key="3">
    <source>
        <dbReference type="Proteomes" id="UP000014064"/>
    </source>
</evidence>
<proteinExistence type="predicted"/>
<keyword evidence="1" id="KW-0472">Membrane</keyword>
<gene>
    <name evidence="2" type="ORF">J056_002043</name>
</gene>
<reference evidence="3" key="1">
    <citation type="journal article" date="2013" name="BMC Genomics">
        <title>Genome and transcriptome sequencing of the halophilic fungus Wallemia ichthyophaga: haloadaptations present and absent.</title>
        <authorList>
            <person name="Zajc J."/>
            <person name="Liu Y."/>
            <person name="Dai W."/>
            <person name="Yang Z."/>
            <person name="Hu J."/>
            <person name="Gostincar C."/>
            <person name="Gunde-Cimerman N."/>
        </authorList>
    </citation>
    <scope>NUCLEOTIDE SEQUENCE [LARGE SCALE GENOMIC DNA]</scope>
    <source>
        <strain evidence="3">EXF-994 / CBS 113033</strain>
    </source>
</reference>
<keyword evidence="1" id="KW-1133">Transmembrane helix</keyword>
<dbReference type="OMA" id="STITETW"/>
<keyword evidence="1" id="KW-0812">Transmembrane</keyword>
<protein>
    <submittedName>
        <fullName evidence="2">Uncharacterized protein</fullName>
    </submittedName>
</protein>
<dbReference type="HOGENOM" id="CLU_1564108_0_0_1"/>
<name>R9APJ3_WALI9</name>
<dbReference type="EMBL" id="KE007225">
    <property type="protein sequence ID" value="EOR03965.1"/>
    <property type="molecule type" value="Genomic_DNA"/>
</dbReference>
<dbReference type="RefSeq" id="XP_009266182.1">
    <property type="nucleotide sequence ID" value="XM_009267907.1"/>
</dbReference>
<dbReference type="KEGG" id="wic:J056_002043"/>
<accession>R9APJ3</accession>
<evidence type="ECO:0000313" key="2">
    <source>
        <dbReference type="EMBL" id="EOR03965.1"/>
    </source>
</evidence>
<evidence type="ECO:0000256" key="1">
    <source>
        <dbReference type="SAM" id="Phobius"/>
    </source>
</evidence>